<dbReference type="EnsemblProtists" id="PYU1_T008962">
    <property type="protein sequence ID" value="PYU1_T008962"/>
    <property type="gene ID" value="PYU1_G008944"/>
</dbReference>
<dbReference type="OMA" id="EYSFRER"/>
<keyword evidence="2" id="KW-1185">Reference proteome</keyword>
<name>K3WVG4_GLOUD</name>
<proteinExistence type="predicted"/>
<dbReference type="HOGENOM" id="CLU_648110_0_0_1"/>
<accession>K3WVG4</accession>
<dbReference type="Proteomes" id="UP000019132">
    <property type="component" value="Unassembled WGS sequence"/>
</dbReference>
<dbReference type="InParanoid" id="K3WVG4"/>
<protein>
    <submittedName>
        <fullName evidence="1">Uncharacterized protein</fullName>
    </submittedName>
</protein>
<reference evidence="2" key="1">
    <citation type="journal article" date="2010" name="Genome Biol.">
        <title>Genome sequence of the necrotrophic plant pathogen Pythium ultimum reveals original pathogenicity mechanisms and effector repertoire.</title>
        <authorList>
            <person name="Levesque C.A."/>
            <person name="Brouwer H."/>
            <person name="Cano L."/>
            <person name="Hamilton J.P."/>
            <person name="Holt C."/>
            <person name="Huitema E."/>
            <person name="Raffaele S."/>
            <person name="Robideau G.P."/>
            <person name="Thines M."/>
            <person name="Win J."/>
            <person name="Zerillo M.M."/>
            <person name="Beakes G.W."/>
            <person name="Boore J.L."/>
            <person name="Busam D."/>
            <person name="Dumas B."/>
            <person name="Ferriera S."/>
            <person name="Fuerstenberg S.I."/>
            <person name="Gachon C.M."/>
            <person name="Gaulin E."/>
            <person name="Govers F."/>
            <person name="Grenville-Briggs L."/>
            <person name="Horner N."/>
            <person name="Hostetler J."/>
            <person name="Jiang R.H."/>
            <person name="Johnson J."/>
            <person name="Krajaejun T."/>
            <person name="Lin H."/>
            <person name="Meijer H.J."/>
            <person name="Moore B."/>
            <person name="Morris P."/>
            <person name="Phuntmart V."/>
            <person name="Puiu D."/>
            <person name="Shetty J."/>
            <person name="Stajich J.E."/>
            <person name="Tripathy S."/>
            <person name="Wawra S."/>
            <person name="van West P."/>
            <person name="Whitty B.R."/>
            <person name="Coutinho P.M."/>
            <person name="Henrissat B."/>
            <person name="Martin F."/>
            <person name="Thomas P.D."/>
            <person name="Tyler B.M."/>
            <person name="De Vries R.P."/>
            <person name="Kamoun S."/>
            <person name="Yandell M."/>
            <person name="Tisserat N."/>
            <person name="Buell C.R."/>
        </authorList>
    </citation>
    <scope>NUCLEOTIDE SEQUENCE</scope>
    <source>
        <strain evidence="2">DAOM:BR144</strain>
    </source>
</reference>
<reference evidence="1" key="3">
    <citation type="submission" date="2015-02" db="UniProtKB">
        <authorList>
            <consortium name="EnsemblProtists"/>
        </authorList>
    </citation>
    <scope>IDENTIFICATION</scope>
    <source>
        <strain evidence="1">DAOM BR144</strain>
    </source>
</reference>
<sequence length="424" mass="47970">MPPLADWAALLRSWCAHLEHSASLSVVRVAAVAGTAADVNNSVLGVNVAITPTDATLSHNSVRLIREAVELLAALAHVDNSAWRFLLQRHCGCSGMPHDDTFLPPRFMVGFGKNWYSATALDTRFFDQFFFGTVRDRNRTDAYAQAMKAIYAKMPVTVRRDFPDRYHRRCRYFISLSFKPPVHMESAERVIAYFKSLRTLVKSIAEASVSYRDGGDREEELDQSISMHDMTFPFENCYMLEGMRLKITRIDVPPRGTALIAELMAQGVEFTPEIDVYQESAFRAITVANNGPILMGIVDSARLSKFLVVERVLPAKAYKFHEVHVDNSAISKETFYYDPDTRRFQALCSALAISQDVDELYLNNLFYNDDYAARSHKWRWLAYALFSNSAFSSPKITSLVLAEYSFRERDMAAIQSVLAARFPG</sequence>
<reference evidence="2" key="2">
    <citation type="submission" date="2010-04" db="EMBL/GenBank/DDBJ databases">
        <authorList>
            <person name="Buell R."/>
            <person name="Hamilton J."/>
            <person name="Hostetler J."/>
        </authorList>
    </citation>
    <scope>NUCLEOTIDE SEQUENCE [LARGE SCALE GENOMIC DNA]</scope>
    <source>
        <strain evidence="2">DAOM:BR144</strain>
    </source>
</reference>
<dbReference type="VEuPathDB" id="FungiDB:PYU1_G008944"/>
<organism evidence="1 2">
    <name type="scientific">Globisporangium ultimum (strain ATCC 200006 / CBS 805.95 / DAOM BR144)</name>
    <name type="common">Pythium ultimum</name>
    <dbReference type="NCBI Taxonomy" id="431595"/>
    <lineage>
        <taxon>Eukaryota</taxon>
        <taxon>Sar</taxon>
        <taxon>Stramenopiles</taxon>
        <taxon>Oomycota</taxon>
        <taxon>Peronosporomycetes</taxon>
        <taxon>Pythiales</taxon>
        <taxon>Pythiaceae</taxon>
        <taxon>Globisporangium</taxon>
    </lineage>
</organism>
<dbReference type="EMBL" id="GL376599">
    <property type="status" value="NOT_ANNOTATED_CDS"/>
    <property type="molecule type" value="Genomic_DNA"/>
</dbReference>
<evidence type="ECO:0000313" key="1">
    <source>
        <dbReference type="EnsemblProtists" id="PYU1_T008962"/>
    </source>
</evidence>
<evidence type="ECO:0000313" key="2">
    <source>
        <dbReference type="Proteomes" id="UP000019132"/>
    </source>
</evidence>
<dbReference type="AlphaFoldDB" id="K3WVG4"/>